<evidence type="ECO:0000313" key="2">
    <source>
        <dbReference type="EMBL" id="CAB1434583.1"/>
    </source>
</evidence>
<dbReference type="EMBL" id="CADEAL010001673">
    <property type="protein sequence ID" value="CAB1434583.1"/>
    <property type="molecule type" value="Genomic_DNA"/>
</dbReference>
<name>A0A9N7UQW1_PLEPL</name>
<evidence type="ECO:0000313" key="3">
    <source>
        <dbReference type="Proteomes" id="UP001153269"/>
    </source>
</evidence>
<feature type="compositionally biased region" description="Basic and acidic residues" evidence="1">
    <location>
        <begin position="225"/>
        <end position="236"/>
    </location>
</feature>
<accession>A0A9N7UQW1</accession>
<sequence>MDSTRFNLIARAKPPPVTLSPIVLDRNCEQVLELITREIQKNIKKIIYDGKNKSERIQKNSPVRPDQSYFGVDEEYVVKNLEDNLPQFFCTNSSDESRRYCESLCEFSRLIARETVSKIKNRMGLMLRDTSEGSCDIPDTLHTMIARIGYITNCLRTSSTTHSQEEDQDLHEHRGDQVSRISHLRKSEERGKSDDDHKSPPLVATTSINHCDEEDQDPQEDMDDELRFISHLRGSEESLNSDDGNSGDESSEDENSEDSNNPTKYCV</sequence>
<protein>
    <submittedName>
        <fullName evidence="2">Uncharacterized protein</fullName>
    </submittedName>
</protein>
<feature type="compositionally biased region" description="Acidic residues" evidence="1">
    <location>
        <begin position="245"/>
        <end position="257"/>
    </location>
</feature>
<evidence type="ECO:0000256" key="1">
    <source>
        <dbReference type="SAM" id="MobiDB-lite"/>
    </source>
</evidence>
<feature type="compositionally biased region" description="Basic and acidic residues" evidence="1">
    <location>
        <begin position="185"/>
        <end position="199"/>
    </location>
</feature>
<organism evidence="2 3">
    <name type="scientific">Pleuronectes platessa</name>
    <name type="common">European plaice</name>
    <dbReference type="NCBI Taxonomy" id="8262"/>
    <lineage>
        <taxon>Eukaryota</taxon>
        <taxon>Metazoa</taxon>
        <taxon>Chordata</taxon>
        <taxon>Craniata</taxon>
        <taxon>Vertebrata</taxon>
        <taxon>Euteleostomi</taxon>
        <taxon>Actinopterygii</taxon>
        <taxon>Neopterygii</taxon>
        <taxon>Teleostei</taxon>
        <taxon>Neoteleostei</taxon>
        <taxon>Acanthomorphata</taxon>
        <taxon>Carangaria</taxon>
        <taxon>Pleuronectiformes</taxon>
        <taxon>Pleuronectoidei</taxon>
        <taxon>Pleuronectidae</taxon>
        <taxon>Pleuronectes</taxon>
    </lineage>
</organism>
<gene>
    <name evidence="2" type="ORF">PLEPLA_LOCUS22625</name>
</gene>
<proteinExistence type="predicted"/>
<dbReference type="Proteomes" id="UP001153269">
    <property type="component" value="Unassembled WGS sequence"/>
</dbReference>
<feature type="region of interest" description="Disordered" evidence="1">
    <location>
        <begin position="162"/>
        <end position="267"/>
    </location>
</feature>
<keyword evidence="3" id="KW-1185">Reference proteome</keyword>
<reference evidence="2" key="1">
    <citation type="submission" date="2020-03" db="EMBL/GenBank/DDBJ databases">
        <authorList>
            <person name="Weist P."/>
        </authorList>
    </citation>
    <scope>NUCLEOTIDE SEQUENCE</scope>
</reference>
<comment type="caution">
    <text evidence="2">The sequence shown here is derived from an EMBL/GenBank/DDBJ whole genome shotgun (WGS) entry which is preliminary data.</text>
</comment>
<dbReference type="AlphaFoldDB" id="A0A9N7UQW1"/>
<feature type="compositionally biased region" description="Acidic residues" evidence="1">
    <location>
        <begin position="212"/>
        <end position="224"/>
    </location>
</feature>